<sequence length="101" mass="11078">MMVGINLSNVHILNIDELIEKLEKHRSSVKDGQLVKGAHSTPFPNVTLTLQAVFYSEYASVAGLFTAPGSSVKDYEDNEAVDMQTLYVDGDGKLLMDKMGE</sequence>
<dbReference type="EMBL" id="MT143882">
    <property type="protein sequence ID" value="QJB04442.1"/>
    <property type="molecule type" value="Genomic_DNA"/>
</dbReference>
<dbReference type="AlphaFoldDB" id="A0A6M3M6H6"/>
<proteinExistence type="predicted"/>
<accession>A0A6M3M6H6</accession>
<evidence type="ECO:0000313" key="2">
    <source>
        <dbReference type="EMBL" id="QJB04442.1"/>
    </source>
</evidence>
<gene>
    <name evidence="1" type="ORF">MM171A00411_0004</name>
    <name evidence="2" type="ORF">MM171B00292_0043</name>
</gene>
<dbReference type="EMBL" id="MT143696">
    <property type="protein sequence ID" value="QJB00542.1"/>
    <property type="molecule type" value="Genomic_DNA"/>
</dbReference>
<evidence type="ECO:0000313" key="1">
    <source>
        <dbReference type="EMBL" id="QJB00542.1"/>
    </source>
</evidence>
<reference evidence="1" key="1">
    <citation type="submission" date="2020-03" db="EMBL/GenBank/DDBJ databases">
        <title>The deep terrestrial virosphere.</title>
        <authorList>
            <person name="Holmfeldt K."/>
            <person name="Nilsson E."/>
            <person name="Simone D."/>
            <person name="Lopez-Fernandez M."/>
            <person name="Wu X."/>
            <person name="de Brujin I."/>
            <person name="Lundin D."/>
            <person name="Andersson A."/>
            <person name="Bertilsson S."/>
            <person name="Dopson M."/>
        </authorList>
    </citation>
    <scope>NUCLEOTIDE SEQUENCE</scope>
    <source>
        <strain evidence="1">MM171A00411</strain>
        <strain evidence="2">MM171B00292</strain>
    </source>
</reference>
<organism evidence="1">
    <name type="scientific">viral metagenome</name>
    <dbReference type="NCBI Taxonomy" id="1070528"/>
    <lineage>
        <taxon>unclassified sequences</taxon>
        <taxon>metagenomes</taxon>
        <taxon>organismal metagenomes</taxon>
    </lineage>
</organism>
<name>A0A6M3M6H6_9ZZZZ</name>
<protein>
    <submittedName>
        <fullName evidence="1">Uncharacterized protein</fullName>
    </submittedName>
</protein>